<dbReference type="PANTHER" id="PTHR43866:SF3">
    <property type="entry name" value="METHYLMALONATE-SEMIALDEHYDE DEHYDROGENASE [ACYLATING], MITOCHONDRIAL"/>
    <property type="match status" value="1"/>
</dbReference>
<evidence type="ECO:0000256" key="6">
    <source>
        <dbReference type="ARBA" id="ARBA00048821"/>
    </source>
</evidence>
<sequence length="95" mass="10597">MVLQKDKILDLSYHLEAKKRICNLVESGVKEGAKLLLDGRGFVVPGFEKGNFVGPTILSDVKGVNFYMQLKTITQLWREQDATDSKVATSMPVIK</sequence>
<evidence type="ECO:0000256" key="2">
    <source>
        <dbReference type="ARBA" id="ARBA00037458"/>
    </source>
</evidence>
<comment type="catalytic activity">
    <reaction evidence="5">
        <text>2-methyl-3-oxopropanoate + NAD(+) + CoA + H2O = propanoyl-CoA + hydrogencarbonate + NADH + H(+)</text>
        <dbReference type="Rhea" id="RHEA:20804"/>
        <dbReference type="ChEBI" id="CHEBI:15377"/>
        <dbReference type="ChEBI" id="CHEBI:15378"/>
        <dbReference type="ChEBI" id="CHEBI:17544"/>
        <dbReference type="ChEBI" id="CHEBI:57287"/>
        <dbReference type="ChEBI" id="CHEBI:57392"/>
        <dbReference type="ChEBI" id="CHEBI:57540"/>
        <dbReference type="ChEBI" id="CHEBI:57700"/>
        <dbReference type="ChEBI" id="CHEBI:57945"/>
        <dbReference type="EC" id="1.2.1.27"/>
    </reaction>
    <physiologicalReaction direction="left-to-right" evidence="5">
        <dbReference type="Rhea" id="RHEA:20805"/>
    </physiologicalReaction>
</comment>
<evidence type="ECO:0000256" key="5">
    <source>
        <dbReference type="ARBA" id="ARBA00047644"/>
    </source>
</evidence>
<name>A0A8T0FBL8_ARGBR</name>
<dbReference type="PANTHER" id="PTHR43866">
    <property type="entry name" value="MALONATE-SEMIALDEHYDE DEHYDROGENASE"/>
    <property type="match status" value="1"/>
</dbReference>
<dbReference type="GO" id="GO:0006210">
    <property type="term" value="P:thymine catabolic process"/>
    <property type="evidence" value="ECO:0007669"/>
    <property type="project" value="TreeGrafter"/>
</dbReference>
<reference evidence="8" key="2">
    <citation type="submission" date="2020-06" db="EMBL/GenBank/DDBJ databases">
        <authorList>
            <person name="Sheffer M."/>
        </authorList>
    </citation>
    <scope>NUCLEOTIDE SEQUENCE</scope>
</reference>
<evidence type="ECO:0000256" key="1">
    <source>
        <dbReference type="ARBA" id="ARBA00009986"/>
    </source>
</evidence>
<evidence type="ECO:0000256" key="4">
    <source>
        <dbReference type="ARBA" id="ARBA00042419"/>
    </source>
</evidence>
<dbReference type="Gene3D" id="3.40.309.10">
    <property type="entry name" value="Aldehyde Dehydrogenase, Chain A, domain 2"/>
    <property type="match status" value="1"/>
</dbReference>
<accession>A0A8T0FBL8</accession>
<gene>
    <name evidence="8" type="ORF">HNY73_006690</name>
</gene>
<dbReference type="InterPro" id="IPR015590">
    <property type="entry name" value="Aldehyde_DH_dom"/>
</dbReference>
<comment type="caution">
    <text evidence="8">The sequence shown here is derived from an EMBL/GenBank/DDBJ whole genome shotgun (WGS) entry which is preliminary data.</text>
</comment>
<reference evidence="8" key="1">
    <citation type="journal article" date="2020" name="bioRxiv">
        <title>Chromosome-level reference genome of the European wasp spider Argiope bruennichi: a resource for studies on range expansion and evolutionary adaptation.</title>
        <authorList>
            <person name="Sheffer M.M."/>
            <person name="Hoppe A."/>
            <person name="Krehenwinkel H."/>
            <person name="Uhl G."/>
            <person name="Kuss A.W."/>
            <person name="Jensen L."/>
            <person name="Jensen C."/>
            <person name="Gillespie R.G."/>
            <person name="Hoff K.J."/>
            <person name="Prost S."/>
        </authorList>
    </citation>
    <scope>NUCLEOTIDE SEQUENCE</scope>
</reference>
<dbReference type="EMBL" id="JABXBU010000012">
    <property type="protein sequence ID" value="KAF8788674.1"/>
    <property type="molecule type" value="Genomic_DNA"/>
</dbReference>
<evidence type="ECO:0000313" key="9">
    <source>
        <dbReference type="Proteomes" id="UP000807504"/>
    </source>
</evidence>
<dbReference type="InterPro" id="IPR016163">
    <property type="entry name" value="Ald_DH_C"/>
</dbReference>
<organism evidence="8 9">
    <name type="scientific">Argiope bruennichi</name>
    <name type="common">Wasp spider</name>
    <name type="synonym">Aranea bruennichi</name>
    <dbReference type="NCBI Taxonomy" id="94029"/>
    <lineage>
        <taxon>Eukaryota</taxon>
        <taxon>Metazoa</taxon>
        <taxon>Ecdysozoa</taxon>
        <taxon>Arthropoda</taxon>
        <taxon>Chelicerata</taxon>
        <taxon>Arachnida</taxon>
        <taxon>Araneae</taxon>
        <taxon>Araneomorphae</taxon>
        <taxon>Entelegynae</taxon>
        <taxon>Araneoidea</taxon>
        <taxon>Araneidae</taxon>
        <taxon>Argiope</taxon>
    </lineage>
</organism>
<dbReference type="GO" id="GO:0006574">
    <property type="term" value="P:L-valine catabolic process"/>
    <property type="evidence" value="ECO:0007669"/>
    <property type="project" value="TreeGrafter"/>
</dbReference>
<evidence type="ECO:0000259" key="7">
    <source>
        <dbReference type="Pfam" id="PF00171"/>
    </source>
</evidence>
<keyword evidence="9" id="KW-1185">Reference proteome</keyword>
<dbReference type="InterPro" id="IPR016161">
    <property type="entry name" value="Ald_DH/histidinol_DH"/>
</dbReference>
<evidence type="ECO:0000256" key="3">
    <source>
        <dbReference type="ARBA" id="ARBA00039517"/>
    </source>
</evidence>
<proteinExistence type="inferred from homology"/>
<dbReference type="InterPro" id="IPR010061">
    <property type="entry name" value="MeMal-semiAld_DH"/>
</dbReference>
<dbReference type="SUPFAM" id="SSF53720">
    <property type="entry name" value="ALDH-like"/>
    <property type="match status" value="1"/>
</dbReference>
<dbReference type="GO" id="GO:0004491">
    <property type="term" value="F:methylmalonate-semialdehyde dehydrogenase (acylating, NAD) activity"/>
    <property type="evidence" value="ECO:0007669"/>
    <property type="project" value="UniProtKB-EC"/>
</dbReference>
<dbReference type="AlphaFoldDB" id="A0A8T0FBL8"/>
<dbReference type="Proteomes" id="UP000807504">
    <property type="component" value="Unassembled WGS sequence"/>
</dbReference>
<evidence type="ECO:0000313" key="8">
    <source>
        <dbReference type="EMBL" id="KAF8788674.1"/>
    </source>
</evidence>
<feature type="domain" description="Aldehyde dehydrogenase" evidence="7">
    <location>
        <begin position="16"/>
        <end position="63"/>
    </location>
</feature>
<dbReference type="Pfam" id="PF00171">
    <property type="entry name" value="Aldedh"/>
    <property type="match status" value="1"/>
</dbReference>
<comment type="similarity">
    <text evidence="1">Belongs to the aldehyde dehydrogenase family.</text>
</comment>
<comment type="function">
    <text evidence="2">Probable malonate and methylmalonate semialdehyde dehydrogenase involved in the catabolism of valine, thymine, and compounds catabolized by way of beta-alanine, including uracil and cytidine.</text>
</comment>
<protein>
    <recommendedName>
        <fullName evidence="3">Probable methylmalonate-semialdehyde/malonate-semialdehyde dehydrogenase [acylating], mitochondrial</fullName>
    </recommendedName>
    <alternativeName>
        <fullName evidence="4">Malonate-semialdehyde dehydrogenase [acylating]</fullName>
    </alternativeName>
</protein>
<comment type="catalytic activity">
    <reaction evidence="6">
        <text>3-oxopropanoate + NAD(+) + CoA + H2O = hydrogencarbonate + acetyl-CoA + NADH + H(+)</text>
        <dbReference type="Rhea" id="RHEA:76615"/>
        <dbReference type="ChEBI" id="CHEBI:15377"/>
        <dbReference type="ChEBI" id="CHEBI:15378"/>
        <dbReference type="ChEBI" id="CHEBI:17544"/>
        <dbReference type="ChEBI" id="CHEBI:33190"/>
        <dbReference type="ChEBI" id="CHEBI:57287"/>
        <dbReference type="ChEBI" id="CHEBI:57288"/>
        <dbReference type="ChEBI" id="CHEBI:57540"/>
        <dbReference type="ChEBI" id="CHEBI:57945"/>
        <dbReference type="EC" id="1.2.1.27"/>
    </reaction>
    <physiologicalReaction direction="left-to-right" evidence="6">
        <dbReference type="Rhea" id="RHEA:76616"/>
    </physiologicalReaction>
</comment>
<dbReference type="GO" id="GO:0005739">
    <property type="term" value="C:mitochondrion"/>
    <property type="evidence" value="ECO:0007669"/>
    <property type="project" value="TreeGrafter"/>
</dbReference>